<sequence>MQWLTLEWRSPPPDMQSLYLFTLLLSVLWILQRGCAAEQYWAFVPAPPVIHPVTWKENVDIPIYNNQTTFMGLDSNHHIKPYFALFNYSGKSDDLPICFQKNKMMPECIQLVRQNDWDTNSICFFQASLMSWSLSIQSSCTKYPFSCENTVSTPMCTNPCLSY</sequence>
<evidence type="ECO:0000313" key="2">
    <source>
        <dbReference type="Proteomes" id="UP000694405"/>
    </source>
</evidence>
<reference evidence="1" key="3">
    <citation type="submission" date="2025-09" db="UniProtKB">
        <authorList>
            <consortium name="Ensembl"/>
        </authorList>
    </citation>
    <scope>IDENTIFICATION</scope>
</reference>
<protein>
    <submittedName>
        <fullName evidence="1">Uncharacterized protein</fullName>
    </submittedName>
</protein>
<proteinExistence type="predicted"/>
<name>A0A8V5GT12_MELUD</name>
<reference evidence="1" key="2">
    <citation type="submission" date="2025-08" db="UniProtKB">
        <authorList>
            <consortium name="Ensembl"/>
        </authorList>
    </citation>
    <scope>IDENTIFICATION</scope>
</reference>
<reference evidence="1" key="1">
    <citation type="submission" date="2020-03" db="EMBL/GenBank/DDBJ databases">
        <title>Melopsittacus undulatus (budgerigar) genome, bMelUnd1, maternal haplotype with Z.</title>
        <authorList>
            <person name="Gedman G."/>
            <person name="Mountcastle J."/>
            <person name="Haase B."/>
            <person name="Formenti G."/>
            <person name="Wright T."/>
            <person name="Apodaca J."/>
            <person name="Pelan S."/>
            <person name="Chow W."/>
            <person name="Rhie A."/>
            <person name="Howe K."/>
            <person name="Fedrigo O."/>
            <person name="Jarvis E.D."/>
        </authorList>
    </citation>
    <scope>NUCLEOTIDE SEQUENCE [LARGE SCALE GENOMIC DNA]</scope>
</reference>
<dbReference type="Ensembl" id="ENSMUNT00000029599.1">
    <property type="protein sequence ID" value="ENSMUNP00000025782.1"/>
    <property type="gene ID" value="ENSMUNG00000021610.1"/>
</dbReference>
<keyword evidence="2" id="KW-1185">Reference proteome</keyword>
<dbReference type="AlphaFoldDB" id="A0A8V5GT12"/>
<evidence type="ECO:0000313" key="1">
    <source>
        <dbReference type="Ensembl" id="ENSMUNP00000025782.1"/>
    </source>
</evidence>
<dbReference type="Proteomes" id="UP000694405">
    <property type="component" value="Unassembled WGS sequence"/>
</dbReference>
<accession>A0A8V5GT12</accession>
<organism evidence="1 2">
    <name type="scientific">Melopsittacus undulatus</name>
    <name type="common">Budgerigar</name>
    <name type="synonym">Psittacus undulatus</name>
    <dbReference type="NCBI Taxonomy" id="13146"/>
    <lineage>
        <taxon>Eukaryota</taxon>
        <taxon>Metazoa</taxon>
        <taxon>Chordata</taxon>
        <taxon>Craniata</taxon>
        <taxon>Vertebrata</taxon>
        <taxon>Euteleostomi</taxon>
        <taxon>Archelosauria</taxon>
        <taxon>Archosauria</taxon>
        <taxon>Dinosauria</taxon>
        <taxon>Saurischia</taxon>
        <taxon>Theropoda</taxon>
        <taxon>Coelurosauria</taxon>
        <taxon>Aves</taxon>
        <taxon>Neognathae</taxon>
        <taxon>Neoaves</taxon>
        <taxon>Telluraves</taxon>
        <taxon>Australaves</taxon>
        <taxon>Psittaciformes</taxon>
        <taxon>Psittaculidae</taxon>
        <taxon>Melopsittacus</taxon>
    </lineage>
</organism>